<dbReference type="InterPro" id="IPR001680">
    <property type="entry name" value="WD40_rpt"/>
</dbReference>
<keyword evidence="2" id="KW-0677">Repeat</keyword>
<dbReference type="GO" id="GO:0000462">
    <property type="term" value="P:maturation of SSU-rRNA from tricistronic rRNA transcript (SSU-rRNA, 5.8S rRNA, LSU-rRNA)"/>
    <property type="evidence" value="ECO:0007669"/>
    <property type="project" value="InterPro"/>
</dbReference>
<dbReference type="PROSITE" id="PS50082">
    <property type="entry name" value="WD_REPEATS_2"/>
    <property type="match status" value="1"/>
</dbReference>
<evidence type="ECO:0000256" key="4">
    <source>
        <dbReference type="SAM" id="MobiDB-lite"/>
    </source>
</evidence>
<accession>A0AAE9W8K7</accession>
<dbReference type="PANTHER" id="PTHR44163:SF1">
    <property type="entry name" value="U3 SMALL NUCLEOLAR RNA-ASSOCIATED PROTEIN 4 HOMOLOG"/>
    <property type="match status" value="1"/>
</dbReference>
<evidence type="ECO:0000256" key="3">
    <source>
        <dbReference type="PROSITE-ProRule" id="PRU00221"/>
    </source>
</evidence>
<gene>
    <name evidence="5" type="primary">utp4</name>
    <name evidence="5" type="ORF">SOMG_00623</name>
</gene>
<feature type="repeat" description="WD" evidence="3">
    <location>
        <begin position="152"/>
        <end position="192"/>
    </location>
</feature>
<dbReference type="InterPro" id="IPR036322">
    <property type="entry name" value="WD40_repeat_dom_sf"/>
</dbReference>
<dbReference type="SUPFAM" id="SSF50978">
    <property type="entry name" value="WD40 repeat-like"/>
    <property type="match status" value="1"/>
</dbReference>
<dbReference type="GeneID" id="80874106"/>
<dbReference type="RefSeq" id="XP_056035611.1">
    <property type="nucleotide sequence ID" value="XM_056179417.1"/>
</dbReference>
<name>A0AAE9W8K7_9SCHI</name>
<dbReference type="AlphaFoldDB" id="A0AAE9W8K7"/>
<organism evidence="5 6">
    <name type="scientific">Schizosaccharomyces osmophilus</name>
    <dbReference type="NCBI Taxonomy" id="2545709"/>
    <lineage>
        <taxon>Eukaryota</taxon>
        <taxon>Fungi</taxon>
        <taxon>Dikarya</taxon>
        <taxon>Ascomycota</taxon>
        <taxon>Taphrinomycotina</taxon>
        <taxon>Schizosaccharomycetes</taxon>
        <taxon>Schizosaccharomycetales</taxon>
        <taxon>Schizosaccharomycetaceae</taxon>
        <taxon>Schizosaccharomyces</taxon>
    </lineage>
</organism>
<dbReference type="PROSITE" id="PS00678">
    <property type="entry name" value="WD_REPEATS_1"/>
    <property type="match status" value="1"/>
</dbReference>
<dbReference type="Pfam" id="PF00400">
    <property type="entry name" value="WD40"/>
    <property type="match status" value="2"/>
</dbReference>
<dbReference type="InterPro" id="IPR046351">
    <property type="entry name" value="UTP4"/>
</dbReference>
<proteinExistence type="predicted"/>
<sequence>MDIHRCRFVEYTPSPITALAFSHQLSSQDPLPSNLHLAVGRANGNIEIWTPKGDWCLKGVLYGGINRSVEGLAWSVSDEELRLFSIGFSTSITEWNLRTGKPLVHQDSNAGAIWSISLHEETKTLAVGCDDGSCVLFDISGGRGVIEYKRTLMRQTSRILSLCWQGKNHIVGGCTDGIVKVWDVESPNSTIIARMQVDRAKKGSRSLVWDVKPLKDNTIVTADSSGAVKFWNGKYFTLTQSFKLHSADALTLAVSSNDNIVFSSGIDRKTVQYTRDGGKREWVSNSFRRFHSHDVRCMSILECKTVDVLVSGGADMMLAVVPVRHFNAKHHRMIPAVPQKPRMAIATKARLFMLWEDHQVLVWRIGSPGYRFLLKIVLPNEENIVHAAISQDGELLAVSTILTTKLYRVHYTDDKVYVESIEDPFLANVGATLLQFTVDMKKLILISNESDIFLLDLSRIETHQLEVYEVSQPETKKAPSKYRGSGQSACEGIATVSVSPDGDYFAVADLNGNTFCYSFSTLSYIELPRVNSFVRAMAFRLDIPGRLAVVTAGNQVFEFDVQSRKLTEWSKTNSNNIPKPFAHLLDKPFGAFFDIQNPSRFWIWSANYVSFFDLNLDLPAPRNAEKRKMDGTVDGASSTKQRSAVQNATSSSKFGTGASRSFWITHKYRPMLLAGLVGSTELLVIERPIADILMSTDVPGTFNEHRFGA</sequence>
<feature type="compositionally biased region" description="Polar residues" evidence="4">
    <location>
        <begin position="635"/>
        <end position="654"/>
    </location>
</feature>
<evidence type="ECO:0000256" key="2">
    <source>
        <dbReference type="ARBA" id="ARBA00022737"/>
    </source>
</evidence>
<protein>
    <submittedName>
        <fullName evidence="5">U3 snoRNP-associated WD repeat protein Utp4</fullName>
    </submittedName>
</protein>
<dbReference type="SUPFAM" id="SSF69322">
    <property type="entry name" value="Tricorn protease domain 2"/>
    <property type="match status" value="1"/>
</dbReference>
<keyword evidence="1 3" id="KW-0853">WD repeat</keyword>
<evidence type="ECO:0000313" key="5">
    <source>
        <dbReference type="EMBL" id="WBW71368.1"/>
    </source>
</evidence>
<dbReference type="GO" id="GO:0032040">
    <property type="term" value="C:small-subunit processome"/>
    <property type="evidence" value="ECO:0007669"/>
    <property type="project" value="TreeGrafter"/>
</dbReference>
<dbReference type="InterPro" id="IPR015943">
    <property type="entry name" value="WD40/YVTN_repeat-like_dom_sf"/>
</dbReference>
<dbReference type="SMART" id="SM00320">
    <property type="entry name" value="WD40"/>
    <property type="match status" value="8"/>
</dbReference>
<evidence type="ECO:0000313" key="6">
    <source>
        <dbReference type="Proteomes" id="UP001212411"/>
    </source>
</evidence>
<dbReference type="Proteomes" id="UP001212411">
    <property type="component" value="Chromosome 1"/>
</dbReference>
<keyword evidence="6" id="KW-1185">Reference proteome</keyword>
<dbReference type="InterPro" id="IPR019775">
    <property type="entry name" value="WD40_repeat_CS"/>
</dbReference>
<dbReference type="GO" id="GO:0003723">
    <property type="term" value="F:RNA binding"/>
    <property type="evidence" value="ECO:0007669"/>
    <property type="project" value="TreeGrafter"/>
</dbReference>
<dbReference type="EMBL" id="CP115611">
    <property type="protein sequence ID" value="WBW71368.1"/>
    <property type="molecule type" value="Genomic_DNA"/>
</dbReference>
<dbReference type="PANTHER" id="PTHR44163">
    <property type="entry name" value="U3 SMALL NUCLEOLAR RNA-ASSOCIATED PROTEIN 4 HOMOLOG"/>
    <property type="match status" value="1"/>
</dbReference>
<dbReference type="GO" id="GO:0030686">
    <property type="term" value="C:90S preribosome"/>
    <property type="evidence" value="ECO:0007669"/>
    <property type="project" value="InterPro"/>
</dbReference>
<reference evidence="5 6" key="1">
    <citation type="journal article" date="2023" name="G3 (Bethesda)">
        <title>A high-quality reference genome for the fission yeast Schizosaccharomyces osmophilus.</title>
        <authorList>
            <person name="Jia G.S."/>
            <person name="Zhang W.C."/>
            <person name="Liang Y."/>
            <person name="Liu X.H."/>
            <person name="Rhind N."/>
            <person name="Pidoux A."/>
            <person name="Brysch-Herzberg M."/>
            <person name="Du L.L."/>
        </authorList>
    </citation>
    <scope>NUCLEOTIDE SEQUENCE [LARGE SCALE GENOMIC DNA]</scope>
    <source>
        <strain evidence="5 6">CBS 15793</strain>
    </source>
</reference>
<dbReference type="GO" id="GO:0034455">
    <property type="term" value="C:t-UTP complex"/>
    <property type="evidence" value="ECO:0007669"/>
    <property type="project" value="TreeGrafter"/>
</dbReference>
<dbReference type="Gene3D" id="2.130.10.10">
    <property type="entry name" value="YVTN repeat-like/Quinoprotein amine dehydrogenase"/>
    <property type="match status" value="2"/>
</dbReference>
<feature type="region of interest" description="Disordered" evidence="4">
    <location>
        <begin position="628"/>
        <end position="654"/>
    </location>
</feature>
<evidence type="ECO:0000256" key="1">
    <source>
        <dbReference type="ARBA" id="ARBA00022574"/>
    </source>
</evidence>
<dbReference type="KEGG" id="som:SOMG_00623"/>